<comment type="subcellular location">
    <subcellularLocation>
        <location evidence="1">Membrane</location>
        <topology evidence="1">Multi-pass membrane protein</topology>
    </subcellularLocation>
</comment>
<dbReference type="SUPFAM" id="SSF81324">
    <property type="entry name" value="Voltage-gated potassium channels"/>
    <property type="match status" value="1"/>
</dbReference>
<evidence type="ECO:0000313" key="11">
    <source>
        <dbReference type="EMBL" id="GAA4725449.1"/>
    </source>
</evidence>
<dbReference type="Gene3D" id="1.20.5.110">
    <property type="match status" value="1"/>
</dbReference>
<dbReference type="PANTHER" id="PTHR11537">
    <property type="entry name" value="VOLTAGE-GATED POTASSIUM CHANNEL"/>
    <property type="match status" value="1"/>
</dbReference>
<evidence type="ECO:0000313" key="12">
    <source>
        <dbReference type="Proteomes" id="UP001500956"/>
    </source>
</evidence>
<feature type="compositionally biased region" description="Pro residues" evidence="8">
    <location>
        <begin position="276"/>
        <end position="286"/>
    </location>
</feature>
<organism evidence="11 12">
    <name type="scientific">Isoptericola chiayiensis</name>
    <dbReference type="NCBI Taxonomy" id="579446"/>
    <lineage>
        <taxon>Bacteria</taxon>
        <taxon>Bacillati</taxon>
        <taxon>Actinomycetota</taxon>
        <taxon>Actinomycetes</taxon>
        <taxon>Micrococcales</taxon>
        <taxon>Promicromonosporaceae</taxon>
        <taxon>Isoptericola</taxon>
    </lineage>
</organism>
<dbReference type="InterPro" id="IPR027359">
    <property type="entry name" value="Volt_channel_dom_sf"/>
</dbReference>
<keyword evidence="4 9" id="KW-1133">Transmembrane helix</keyword>
<feature type="transmembrane region" description="Helical" evidence="9">
    <location>
        <begin position="162"/>
        <end position="181"/>
    </location>
</feature>
<dbReference type="Gene3D" id="1.20.120.350">
    <property type="entry name" value="Voltage-gated potassium channels. Chain C"/>
    <property type="match status" value="1"/>
</dbReference>
<keyword evidence="12" id="KW-1185">Reference proteome</keyword>
<evidence type="ECO:0000256" key="4">
    <source>
        <dbReference type="ARBA" id="ARBA00022989"/>
    </source>
</evidence>
<comment type="caution">
    <text evidence="11">The sequence shown here is derived from an EMBL/GenBank/DDBJ whole genome shotgun (WGS) entry which is preliminary data.</text>
</comment>
<dbReference type="GO" id="GO:0034220">
    <property type="term" value="P:monoatomic ion transmembrane transport"/>
    <property type="evidence" value="ECO:0007669"/>
    <property type="project" value="UniProtKB-KW"/>
</dbReference>
<evidence type="ECO:0000256" key="8">
    <source>
        <dbReference type="SAM" id="MobiDB-lite"/>
    </source>
</evidence>
<name>A0ABP8YEL5_9MICO</name>
<keyword evidence="5" id="KW-0406">Ion transport</keyword>
<evidence type="ECO:0000256" key="7">
    <source>
        <dbReference type="ARBA" id="ARBA00023303"/>
    </source>
</evidence>
<feature type="transmembrane region" description="Helical" evidence="9">
    <location>
        <begin position="193"/>
        <end position="218"/>
    </location>
</feature>
<keyword evidence="6 9" id="KW-0472">Membrane</keyword>
<feature type="region of interest" description="Disordered" evidence="8">
    <location>
        <begin position="260"/>
        <end position="286"/>
    </location>
</feature>
<dbReference type="InterPro" id="IPR028325">
    <property type="entry name" value="VG_K_chnl"/>
</dbReference>
<feature type="transmembrane region" description="Helical" evidence="9">
    <location>
        <begin position="30"/>
        <end position="49"/>
    </location>
</feature>
<accession>A0ABP8YEL5</accession>
<dbReference type="Proteomes" id="UP001500956">
    <property type="component" value="Unassembled WGS sequence"/>
</dbReference>
<reference evidence="12" key="1">
    <citation type="journal article" date="2019" name="Int. J. Syst. Evol. Microbiol.">
        <title>The Global Catalogue of Microorganisms (GCM) 10K type strain sequencing project: providing services to taxonomists for standard genome sequencing and annotation.</title>
        <authorList>
            <consortium name="The Broad Institute Genomics Platform"/>
            <consortium name="The Broad Institute Genome Sequencing Center for Infectious Disease"/>
            <person name="Wu L."/>
            <person name="Ma J."/>
        </authorList>
    </citation>
    <scope>NUCLEOTIDE SEQUENCE [LARGE SCALE GENOMIC DNA]</scope>
    <source>
        <strain evidence="12">JCM 18063</strain>
    </source>
</reference>
<keyword evidence="3 9" id="KW-0812">Transmembrane</keyword>
<evidence type="ECO:0000256" key="5">
    <source>
        <dbReference type="ARBA" id="ARBA00023065"/>
    </source>
</evidence>
<evidence type="ECO:0000256" key="1">
    <source>
        <dbReference type="ARBA" id="ARBA00004141"/>
    </source>
</evidence>
<evidence type="ECO:0000256" key="9">
    <source>
        <dbReference type="SAM" id="Phobius"/>
    </source>
</evidence>
<evidence type="ECO:0000256" key="3">
    <source>
        <dbReference type="ARBA" id="ARBA00022692"/>
    </source>
</evidence>
<dbReference type="Gene3D" id="1.10.287.70">
    <property type="match status" value="1"/>
</dbReference>
<proteinExistence type="predicted"/>
<evidence type="ECO:0000256" key="2">
    <source>
        <dbReference type="ARBA" id="ARBA00022448"/>
    </source>
</evidence>
<feature type="domain" description="Potassium channel" evidence="10">
    <location>
        <begin position="153"/>
        <end position="218"/>
    </location>
</feature>
<dbReference type="Pfam" id="PF07885">
    <property type="entry name" value="Ion_trans_2"/>
    <property type="match status" value="1"/>
</dbReference>
<gene>
    <name evidence="11" type="ORF">GCM10023216_14750</name>
</gene>
<dbReference type="PRINTS" id="PR00169">
    <property type="entry name" value="KCHANNEL"/>
</dbReference>
<protein>
    <submittedName>
        <fullName evidence="11">Potassium channel family protein</fullName>
    </submittedName>
</protein>
<feature type="transmembrane region" description="Helical" evidence="9">
    <location>
        <begin position="61"/>
        <end position="81"/>
    </location>
</feature>
<dbReference type="RefSeq" id="WP_172153453.1">
    <property type="nucleotide sequence ID" value="NZ_BAABID010000007.1"/>
</dbReference>
<keyword evidence="7 11" id="KW-0407">Ion channel</keyword>
<keyword evidence="2" id="KW-0813">Transport</keyword>
<evidence type="ECO:0000259" key="10">
    <source>
        <dbReference type="Pfam" id="PF07885"/>
    </source>
</evidence>
<dbReference type="InterPro" id="IPR013099">
    <property type="entry name" value="K_chnl_dom"/>
</dbReference>
<evidence type="ECO:0000256" key="6">
    <source>
        <dbReference type="ARBA" id="ARBA00023136"/>
    </source>
</evidence>
<sequence>MTDHTTPPRALSPALDEDPRVAEWERRTEWPLIAAAGVFLVAYAVPIVWPTAPSTVHSVCQWVVLGSWLVFVVDYAARLLLSERRWWFVRHNLLDLAIVAVPLLRPLRLLLLVKAIKRLNRAGATAMRGKVVLYAAAGSALLVLAGALAVTDAERGAPDSTIQNVGDGFWWALVTMATVGYGDTYPVTVTGRFVAVGMMLGGIAVLGVVTATLSSWLVQNVEERSDEERAERRDSTDDLWARRGDVEGLVAEVRALREEVSRLRPDGGTPAVAEAPPTPSDTPPAR</sequence>
<dbReference type="PANTHER" id="PTHR11537:SF254">
    <property type="entry name" value="POTASSIUM VOLTAGE-GATED CHANNEL PROTEIN SHAB"/>
    <property type="match status" value="1"/>
</dbReference>
<dbReference type="EMBL" id="BAABID010000007">
    <property type="protein sequence ID" value="GAA4725449.1"/>
    <property type="molecule type" value="Genomic_DNA"/>
</dbReference>
<feature type="transmembrane region" description="Helical" evidence="9">
    <location>
        <begin position="131"/>
        <end position="150"/>
    </location>
</feature>